<dbReference type="SMART" id="SM01133">
    <property type="entry name" value="DeoC"/>
    <property type="match status" value="1"/>
</dbReference>
<dbReference type="KEGG" id="vas:GT360_17435"/>
<organism evidence="1 2">
    <name type="scientific">Vibrio astriarenae</name>
    <dbReference type="NCBI Taxonomy" id="1481923"/>
    <lineage>
        <taxon>Bacteria</taxon>
        <taxon>Pseudomonadati</taxon>
        <taxon>Pseudomonadota</taxon>
        <taxon>Gammaproteobacteria</taxon>
        <taxon>Vibrionales</taxon>
        <taxon>Vibrionaceae</taxon>
        <taxon>Vibrio</taxon>
    </lineage>
</organism>
<dbReference type="PANTHER" id="PTHR47916">
    <property type="entry name" value="FRUCTOSE-BISPHOSPHATE ALDOLASE CLASS 1"/>
    <property type="match status" value="1"/>
</dbReference>
<dbReference type="InterPro" id="IPR002915">
    <property type="entry name" value="DeoC/FbaB/LacD_aldolase"/>
</dbReference>
<dbReference type="AlphaFoldDB" id="A0A7Z2YFB6"/>
<dbReference type="InterPro" id="IPR041720">
    <property type="entry name" value="FbaB-like"/>
</dbReference>
<dbReference type="SUPFAM" id="SSF51569">
    <property type="entry name" value="Aldolase"/>
    <property type="match status" value="1"/>
</dbReference>
<dbReference type="RefSeq" id="WP_164650227.1">
    <property type="nucleotide sequence ID" value="NZ_CP047476.1"/>
</dbReference>
<dbReference type="GO" id="GO:0004332">
    <property type="term" value="F:fructose-bisphosphate aldolase activity"/>
    <property type="evidence" value="ECO:0007669"/>
    <property type="project" value="InterPro"/>
</dbReference>
<proteinExistence type="predicted"/>
<protein>
    <submittedName>
        <fullName evidence="1">3-hydroxy-5-phosphonooxypentane-2,4-dione thiolase</fullName>
        <ecNumber evidence="1">2.3.1.245</ecNumber>
    </submittedName>
</protein>
<dbReference type="InterPro" id="IPR050456">
    <property type="entry name" value="DeoC/FbaB_aldolase"/>
</dbReference>
<dbReference type="InterPro" id="IPR013785">
    <property type="entry name" value="Aldolase_TIM"/>
</dbReference>
<dbReference type="Pfam" id="PF01791">
    <property type="entry name" value="DeoC"/>
    <property type="match status" value="1"/>
</dbReference>
<dbReference type="EC" id="2.3.1.245" evidence="1"/>
<keyword evidence="1" id="KW-0012">Acyltransferase</keyword>
<keyword evidence="1" id="KW-0808">Transferase</keyword>
<dbReference type="GO" id="GO:0016746">
    <property type="term" value="F:acyltransferase activity"/>
    <property type="evidence" value="ECO:0007669"/>
    <property type="project" value="UniProtKB-KW"/>
</dbReference>
<sequence>MADREGNLFAKDYGLDTPPRCDSFHVKGMDHVDWGMKDRLSRIFRPTTGKTVMLAFDHGYIMGSTAGLERLDLSIQPLAPYADALMATRGAMRTCISPTHIKPLILRSSAGSTVLKDDMSHEVIGVDIEDAVRINASCLAIQVFVGAGGECSSLSNLVRTIDAGERVGIPTLGVTAVGKEMERTPRYFMLATRVVAELGAHIVKTYYCDDFEKVVAACPVPIVVAGGKKVGELEALNMAYQAIQSGAAGVDMGRNVFQSECPIGMLKAINGVVHESLSPQQGYDLYLTEKSLMA</sequence>
<dbReference type="PANTHER" id="PTHR47916:SF1">
    <property type="entry name" value="3-HYDROXY-5-PHOSPHONOOXYPENTANE-2,4-DIONE THIOLASE"/>
    <property type="match status" value="1"/>
</dbReference>
<name>A0A7Z2YFB6_9VIBR</name>
<dbReference type="PIRSF" id="PIRSF038992">
    <property type="entry name" value="Aldolase_Ia"/>
    <property type="match status" value="1"/>
</dbReference>
<reference evidence="1 2" key="1">
    <citation type="submission" date="2020-01" db="EMBL/GenBank/DDBJ databases">
        <title>Whole genome and functional gene identification of agarase of Vibrio HN897.</title>
        <authorList>
            <person name="Liu Y."/>
            <person name="Zhao Z."/>
        </authorList>
    </citation>
    <scope>NUCLEOTIDE SEQUENCE [LARGE SCALE GENOMIC DNA]</scope>
    <source>
        <strain evidence="1 2">HN897</strain>
    </source>
</reference>
<accession>A0A7Z2YFB6</accession>
<keyword evidence="2" id="KW-1185">Reference proteome</keyword>
<dbReference type="EMBL" id="CP047476">
    <property type="protein sequence ID" value="QIA65327.1"/>
    <property type="molecule type" value="Genomic_DNA"/>
</dbReference>
<evidence type="ECO:0000313" key="1">
    <source>
        <dbReference type="EMBL" id="QIA65327.1"/>
    </source>
</evidence>
<evidence type="ECO:0000313" key="2">
    <source>
        <dbReference type="Proteomes" id="UP000464262"/>
    </source>
</evidence>
<gene>
    <name evidence="1" type="primary">lsrF</name>
    <name evidence="1" type="ORF">GT360_17435</name>
</gene>
<dbReference type="NCBIfam" id="NF006081">
    <property type="entry name" value="PRK08227.1"/>
    <property type="match status" value="1"/>
</dbReference>
<dbReference type="Proteomes" id="UP000464262">
    <property type="component" value="Chromosome 2"/>
</dbReference>
<dbReference type="Gene3D" id="3.20.20.70">
    <property type="entry name" value="Aldolase class I"/>
    <property type="match status" value="1"/>
</dbReference>